<evidence type="ECO:0000313" key="6">
    <source>
        <dbReference type="Proteomes" id="UP000800036"/>
    </source>
</evidence>
<evidence type="ECO:0000259" key="4">
    <source>
        <dbReference type="SMART" id="SM01328"/>
    </source>
</evidence>
<accession>A0A6A5V285</accession>
<dbReference type="SMART" id="SM01328">
    <property type="entry name" value="zf-3CxxC"/>
    <property type="match status" value="1"/>
</dbReference>
<organism evidence="5 6">
    <name type="scientific">Bimuria novae-zelandiae CBS 107.79</name>
    <dbReference type="NCBI Taxonomy" id="1447943"/>
    <lineage>
        <taxon>Eukaryota</taxon>
        <taxon>Fungi</taxon>
        <taxon>Dikarya</taxon>
        <taxon>Ascomycota</taxon>
        <taxon>Pezizomycotina</taxon>
        <taxon>Dothideomycetes</taxon>
        <taxon>Pleosporomycetidae</taxon>
        <taxon>Pleosporales</taxon>
        <taxon>Massarineae</taxon>
        <taxon>Didymosphaeriaceae</taxon>
        <taxon>Bimuria</taxon>
    </lineage>
</organism>
<feature type="domain" description="3CxxC-type" evidence="4">
    <location>
        <begin position="80"/>
        <end position="179"/>
    </location>
</feature>
<sequence length="194" mass="22348">MQLLSQQQESPEKAQKKFQVYQNCSENPPGVAEPTQETREFFMFPALHQDVAEAVFPEVSSTWFHEDEDDDNFDHEWLTHVMGKFICNDSACETESWASKMVPIEIRGYAGNGYSAVVYNQRCKNCECLGNFVLDEGSYIERVAYRLKKWAGVRMEPAHYKSKGGLPHERDFCEGRRRGKCRVGDRSVVCQRGF</sequence>
<keyword evidence="6" id="KW-1185">Reference proteome</keyword>
<dbReference type="Proteomes" id="UP000800036">
    <property type="component" value="Unassembled WGS sequence"/>
</dbReference>
<name>A0A6A5V285_9PLEO</name>
<dbReference type="InterPro" id="IPR027377">
    <property type="entry name" value="ZAR1/RTP1-5-like_Znf-3CxxC"/>
</dbReference>
<evidence type="ECO:0000256" key="3">
    <source>
        <dbReference type="ARBA" id="ARBA00022833"/>
    </source>
</evidence>
<keyword evidence="1" id="KW-0479">Metal-binding</keyword>
<dbReference type="GO" id="GO:0008270">
    <property type="term" value="F:zinc ion binding"/>
    <property type="evidence" value="ECO:0007669"/>
    <property type="project" value="UniProtKB-KW"/>
</dbReference>
<reference evidence="5" key="1">
    <citation type="journal article" date="2020" name="Stud. Mycol.">
        <title>101 Dothideomycetes genomes: a test case for predicting lifestyles and emergence of pathogens.</title>
        <authorList>
            <person name="Haridas S."/>
            <person name="Albert R."/>
            <person name="Binder M."/>
            <person name="Bloem J."/>
            <person name="Labutti K."/>
            <person name="Salamov A."/>
            <person name="Andreopoulos B."/>
            <person name="Baker S."/>
            <person name="Barry K."/>
            <person name="Bills G."/>
            <person name="Bluhm B."/>
            <person name="Cannon C."/>
            <person name="Castanera R."/>
            <person name="Culley D."/>
            <person name="Daum C."/>
            <person name="Ezra D."/>
            <person name="Gonzalez J."/>
            <person name="Henrissat B."/>
            <person name="Kuo A."/>
            <person name="Liang C."/>
            <person name="Lipzen A."/>
            <person name="Lutzoni F."/>
            <person name="Magnuson J."/>
            <person name="Mondo S."/>
            <person name="Nolan M."/>
            <person name="Ohm R."/>
            <person name="Pangilinan J."/>
            <person name="Park H.-J."/>
            <person name="Ramirez L."/>
            <person name="Alfaro M."/>
            <person name="Sun H."/>
            <person name="Tritt A."/>
            <person name="Yoshinaga Y."/>
            <person name="Zwiers L.-H."/>
            <person name="Turgeon B."/>
            <person name="Goodwin S."/>
            <person name="Spatafora J."/>
            <person name="Crous P."/>
            <person name="Grigoriev I."/>
        </authorList>
    </citation>
    <scope>NUCLEOTIDE SEQUENCE</scope>
    <source>
        <strain evidence="5">CBS 107.79</strain>
    </source>
</reference>
<keyword evidence="2" id="KW-0863">Zinc-finger</keyword>
<keyword evidence="3" id="KW-0862">Zinc</keyword>
<evidence type="ECO:0000313" key="5">
    <source>
        <dbReference type="EMBL" id="KAF1970790.1"/>
    </source>
</evidence>
<dbReference type="AlphaFoldDB" id="A0A6A5V285"/>
<dbReference type="Pfam" id="PF13695">
    <property type="entry name" value="Zn_ribbon_3CxxC"/>
    <property type="match status" value="1"/>
</dbReference>
<dbReference type="EMBL" id="ML976698">
    <property type="protein sequence ID" value="KAF1970790.1"/>
    <property type="molecule type" value="Genomic_DNA"/>
</dbReference>
<gene>
    <name evidence="5" type="ORF">BU23DRAFT_472913</name>
</gene>
<dbReference type="OrthoDB" id="8121437at2759"/>
<protein>
    <recommendedName>
        <fullName evidence="4">3CxxC-type domain-containing protein</fullName>
    </recommendedName>
</protein>
<evidence type="ECO:0000256" key="1">
    <source>
        <dbReference type="ARBA" id="ARBA00022723"/>
    </source>
</evidence>
<proteinExistence type="predicted"/>
<evidence type="ECO:0000256" key="2">
    <source>
        <dbReference type="ARBA" id="ARBA00022771"/>
    </source>
</evidence>